<accession>A0ABP1DNX3</accession>
<organism evidence="2 3">
    <name type="scientific">Somion occarium</name>
    <dbReference type="NCBI Taxonomy" id="3059160"/>
    <lineage>
        <taxon>Eukaryota</taxon>
        <taxon>Fungi</taxon>
        <taxon>Dikarya</taxon>
        <taxon>Basidiomycota</taxon>
        <taxon>Agaricomycotina</taxon>
        <taxon>Agaricomycetes</taxon>
        <taxon>Polyporales</taxon>
        <taxon>Cerrenaceae</taxon>
        <taxon>Somion</taxon>
    </lineage>
</organism>
<dbReference type="SUPFAM" id="SSF51395">
    <property type="entry name" value="FMN-linked oxidoreductases"/>
    <property type="match status" value="1"/>
</dbReference>
<dbReference type="PANTHER" id="PTHR22893">
    <property type="entry name" value="NADH OXIDOREDUCTASE-RELATED"/>
    <property type="match status" value="1"/>
</dbReference>
<dbReference type="Proteomes" id="UP001497453">
    <property type="component" value="Chromosome 5"/>
</dbReference>
<keyword evidence="3" id="KW-1185">Reference proteome</keyword>
<gene>
    <name evidence="2" type="ORF">GFSPODELE1_LOCUS7020</name>
</gene>
<evidence type="ECO:0000313" key="2">
    <source>
        <dbReference type="EMBL" id="CAL1708773.1"/>
    </source>
</evidence>
<dbReference type="PANTHER" id="PTHR22893:SF91">
    <property type="entry name" value="NADPH DEHYDROGENASE 2-RELATED"/>
    <property type="match status" value="1"/>
</dbReference>
<proteinExistence type="predicted"/>
<sequence length="362" mass="40890">MSTSKLFKSVQVGNLGLQHRVVLAPLTRYRANIHHVHGDLAVEYYRQRASTAGTLLITEATFIAGKAGGYNNVPGLWNNEQIDAWKKVTDAVHEKGSFIFAQLWALGRAAEPTILEKEGFEYTAASDIPLKDKPKPRPLSIAEIKEYVQLYGQATANAVHRAGFDGIELHGANGYLINQFLHDVTNNRTDEYGGSIENRARFALEVIDACVKAVGAKRVSIRLSPWEFYNEIRMQDPIPTYKYLVSRIAELYSDLAYIHVVEPRVSGYDLRDPQGESNDFIRDIWRPRPLISAGGYDRDLAIQFADEKDDLIAFGRYFISNPDLPLRLKADIARSPYDRNTFYLPESPKGYIDYPFADTNKL</sequence>
<evidence type="ECO:0000259" key="1">
    <source>
        <dbReference type="Pfam" id="PF00724"/>
    </source>
</evidence>
<reference evidence="3" key="1">
    <citation type="submission" date="2024-04" db="EMBL/GenBank/DDBJ databases">
        <authorList>
            <person name="Shaw F."/>
            <person name="Minotto A."/>
        </authorList>
    </citation>
    <scope>NUCLEOTIDE SEQUENCE [LARGE SCALE GENOMIC DNA]</scope>
</reference>
<dbReference type="InterPro" id="IPR045247">
    <property type="entry name" value="Oye-like"/>
</dbReference>
<protein>
    <recommendedName>
        <fullName evidence="1">NADH:flavin oxidoreductase/NADH oxidase N-terminal domain-containing protein</fullName>
    </recommendedName>
</protein>
<dbReference type="Gene3D" id="3.20.20.70">
    <property type="entry name" value="Aldolase class I"/>
    <property type="match status" value="1"/>
</dbReference>
<name>A0ABP1DNX3_9APHY</name>
<dbReference type="CDD" id="cd02933">
    <property type="entry name" value="OYE_like_FMN"/>
    <property type="match status" value="1"/>
</dbReference>
<feature type="domain" description="NADH:flavin oxidoreductase/NADH oxidase N-terminal" evidence="1">
    <location>
        <begin position="5"/>
        <end position="333"/>
    </location>
</feature>
<dbReference type="EMBL" id="OZ037948">
    <property type="protein sequence ID" value="CAL1708773.1"/>
    <property type="molecule type" value="Genomic_DNA"/>
</dbReference>
<evidence type="ECO:0000313" key="3">
    <source>
        <dbReference type="Proteomes" id="UP001497453"/>
    </source>
</evidence>
<dbReference type="InterPro" id="IPR013785">
    <property type="entry name" value="Aldolase_TIM"/>
</dbReference>
<dbReference type="Pfam" id="PF00724">
    <property type="entry name" value="Oxidored_FMN"/>
    <property type="match status" value="1"/>
</dbReference>
<dbReference type="InterPro" id="IPR001155">
    <property type="entry name" value="OxRdtase_FMN_N"/>
</dbReference>